<reference evidence="1" key="1">
    <citation type="submission" date="2022-08" db="EMBL/GenBank/DDBJ databases">
        <title>Genome Sequence of Lecanicillium fungicola.</title>
        <authorList>
            <person name="Buettner E."/>
        </authorList>
    </citation>
    <scope>NUCLEOTIDE SEQUENCE</scope>
    <source>
        <strain evidence="1">Babe33</strain>
    </source>
</reference>
<name>A0ACC1MKX4_9HYPO</name>
<evidence type="ECO:0000313" key="1">
    <source>
        <dbReference type="EMBL" id="KAJ2967193.1"/>
    </source>
</evidence>
<gene>
    <name evidence="1" type="ORF">NQ176_g9782</name>
</gene>
<keyword evidence="2" id="KW-1185">Reference proteome</keyword>
<accession>A0ACC1MKX4</accession>
<proteinExistence type="predicted"/>
<evidence type="ECO:0000313" key="2">
    <source>
        <dbReference type="Proteomes" id="UP001143910"/>
    </source>
</evidence>
<comment type="caution">
    <text evidence="1">The sequence shown here is derived from an EMBL/GenBank/DDBJ whole genome shotgun (WGS) entry which is preliminary data.</text>
</comment>
<sequence>MTARDILLAPSDKVLNEFAGLKKFATFREEEKKRKDRKHLGKKARLRQWRRDVFGQDYERTGPTFGFEKYVEEEEDGAEQLPYGHKRRQNKHDKTRDAEMSNVIEADEAAGGAGARTSGKKKRKRSNGKKSEA</sequence>
<dbReference type="EMBL" id="JANJQO010002374">
    <property type="protein sequence ID" value="KAJ2967193.1"/>
    <property type="molecule type" value="Genomic_DNA"/>
</dbReference>
<protein>
    <submittedName>
        <fullName evidence="1">Uncharacterized protein</fullName>
    </submittedName>
</protein>
<dbReference type="Proteomes" id="UP001143910">
    <property type="component" value="Unassembled WGS sequence"/>
</dbReference>
<organism evidence="1 2">
    <name type="scientific">Zarea fungicola</name>
    <dbReference type="NCBI Taxonomy" id="93591"/>
    <lineage>
        <taxon>Eukaryota</taxon>
        <taxon>Fungi</taxon>
        <taxon>Dikarya</taxon>
        <taxon>Ascomycota</taxon>
        <taxon>Pezizomycotina</taxon>
        <taxon>Sordariomycetes</taxon>
        <taxon>Hypocreomycetidae</taxon>
        <taxon>Hypocreales</taxon>
        <taxon>Cordycipitaceae</taxon>
        <taxon>Zarea</taxon>
    </lineage>
</organism>